<dbReference type="RefSeq" id="WP_320296318.1">
    <property type="nucleotide sequence ID" value="NZ_JAVIIU010000006.1"/>
</dbReference>
<accession>A0ABU4YEF4</accession>
<comment type="caution">
    <text evidence="1">The sequence shown here is derived from an EMBL/GenBank/DDBJ whole genome shotgun (WGS) entry which is preliminary data.</text>
</comment>
<dbReference type="EMBL" id="JAVIIV010000004">
    <property type="protein sequence ID" value="MDX8485121.1"/>
    <property type="molecule type" value="Genomic_DNA"/>
</dbReference>
<evidence type="ECO:0000313" key="1">
    <source>
        <dbReference type="EMBL" id="MDX8485121.1"/>
    </source>
</evidence>
<name>A0ABU4YEF4_9HYPH</name>
<organism evidence="1 2">
    <name type="scientific">Mesorhizobium humile</name>
    <dbReference type="NCBI Taxonomy" id="3072313"/>
    <lineage>
        <taxon>Bacteria</taxon>
        <taxon>Pseudomonadati</taxon>
        <taxon>Pseudomonadota</taxon>
        <taxon>Alphaproteobacteria</taxon>
        <taxon>Hyphomicrobiales</taxon>
        <taxon>Phyllobacteriaceae</taxon>
        <taxon>Mesorhizobium</taxon>
    </lineage>
</organism>
<protein>
    <submittedName>
        <fullName evidence="1">Uncharacterized protein</fullName>
    </submittedName>
</protein>
<reference evidence="1 2" key="1">
    <citation type="submission" date="2023-08" db="EMBL/GenBank/DDBJ databases">
        <title>Implementing the SeqCode for naming new Mesorhizobium species isolated from Vachellia karroo root nodules.</title>
        <authorList>
            <person name="Van Lill M."/>
        </authorList>
    </citation>
    <scope>NUCLEOTIDE SEQUENCE [LARGE SCALE GENOMIC DNA]</scope>
    <source>
        <strain evidence="1 2">VK2B</strain>
    </source>
</reference>
<evidence type="ECO:0000313" key="2">
    <source>
        <dbReference type="Proteomes" id="UP001280156"/>
    </source>
</evidence>
<dbReference type="Proteomes" id="UP001280156">
    <property type="component" value="Unassembled WGS sequence"/>
</dbReference>
<gene>
    <name evidence="1" type="ORF">RFM52_07950</name>
</gene>
<keyword evidence="2" id="KW-1185">Reference proteome</keyword>
<proteinExistence type="predicted"/>
<sequence length="115" mass="12441">MPMAYRGLSRPYPNKNFRMPTKALPRLFVLGTLVATSGCQYFNFGQSTTFNVSQSGNAALIDLKPTRPTLTKNLSRPVVRVNPYLGNAAFICGPSGFGQQSHCFARSAGAPAENI</sequence>